<dbReference type="Pfam" id="PF03835">
    <property type="entry name" value="Rad4"/>
    <property type="match status" value="1"/>
</dbReference>
<keyword evidence="5" id="KW-0539">Nucleus</keyword>
<dbReference type="PANTHER" id="PTHR12135:SF0">
    <property type="entry name" value="DNA REPAIR PROTEIN COMPLEMENTING XP-C CELLS"/>
    <property type="match status" value="1"/>
</dbReference>
<feature type="region of interest" description="Disordered" evidence="6">
    <location>
        <begin position="764"/>
        <end position="820"/>
    </location>
</feature>
<dbReference type="GO" id="GO:0006289">
    <property type="term" value="P:nucleotide-excision repair"/>
    <property type="evidence" value="ECO:0007669"/>
    <property type="project" value="InterPro"/>
</dbReference>
<feature type="region of interest" description="Disordered" evidence="6">
    <location>
        <begin position="233"/>
        <end position="270"/>
    </location>
</feature>
<protein>
    <submittedName>
        <fullName evidence="10">Rad4-domain-containing protein</fullName>
    </submittedName>
</protein>
<feature type="region of interest" description="Disordered" evidence="6">
    <location>
        <begin position="667"/>
        <end position="716"/>
    </location>
</feature>
<dbReference type="Gene3D" id="2.20.20.110">
    <property type="entry name" value="Rad4, beta-hairpin domain BHD1"/>
    <property type="match status" value="1"/>
</dbReference>
<dbReference type="SMART" id="SM01032">
    <property type="entry name" value="BHD_3"/>
    <property type="match status" value="1"/>
</dbReference>
<evidence type="ECO:0000256" key="2">
    <source>
        <dbReference type="ARBA" id="ARBA00009525"/>
    </source>
</evidence>
<comment type="subcellular location">
    <subcellularLocation>
        <location evidence="1">Nucleus</location>
    </subcellularLocation>
</comment>
<evidence type="ECO:0000256" key="4">
    <source>
        <dbReference type="ARBA" id="ARBA00023204"/>
    </source>
</evidence>
<keyword evidence="3" id="KW-0227">DNA damage</keyword>
<evidence type="ECO:0000256" key="6">
    <source>
        <dbReference type="SAM" id="MobiDB-lite"/>
    </source>
</evidence>
<dbReference type="Pfam" id="PF10404">
    <property type="entry name" value="BHD_2"/>
    <property type="match status" value="1"/>
</dbReference>
<reference evidence="10 11" key="1">
    <citation type="journal article" date="2018" name="Nat. Ecol. Evol.">
        <title>Pezizomycetes genomes reveal the molecular basis of ectomycorrhizal truffle lifestyle.</title>
        <authorList>
            <person name="Murat C."/>
            <person name="Payen T."/>
            <person name="Noel B."/>
            <person name="Kuo A."/>
            <person name="Morin E."/>
            <person name="Chen J."/>
            <person name="Kohler A."/>
            <person name="Krizsan K."/>
            <person name="Balestrini R."/>
            <person name="Da Silva C."/>
            <person name="Montanini B."/>
            <person name="Hainaut M."/>
            <person name="Levati E."/>
            <person name="Barry K.W."/>
            <person name="Belfiori B."/>
            <person name="Cichocki N."/>
            <person name="Clum A."/>
            <person name="Dockter R.B."/>
            <person name="Fauchery L."/>
            <person name="Guy J."/>
            <person name="Iotti M."/>
            <person name="Le Tacon F."/>
            <person name="Lindquist E.A."/>
            <person name="Lipzen A."/>
            <person name="Malagnac F."/>
            <person name="Mello A."/>
            <person name="Molinier V."/>
            <person name="Miyauchi S."/>
            <person name="Poulain J."/>
            <person name="Riccioni C."/>
            <person name="Rubini A."/>
            <person name="Sitrit Y."/>
            <person name="Splivallo R."/>
            <person name="Traeger S."/>
            <person name="Wang M."/>
            <person name="Zifcakova L."/>
            <person name="Wipf D."/>
            <person name="Zambonelli A."/>
            <person name="Paolocci F."/>
            <person name="Nowrousian M."/>
            <person name="Ottonello S."/>
            <person name="Baldrian P."/>
            <person name="Spatafora J.W."/>
            <person name="Henrissat B."/>
            <person name="Nagy L.G."/>
            <person name="Aury J.M."/>
            <person name="Wincker P."/>
            <person name="Grigoriev I.V."/>
            <person name="Bonfante P."/>
            <person name="Martin F.M."/>
        </authorList>
    </citation>
    <scope>NUCLEOTIDE SEQUENCE [LARGE SCALE GENOMIC DNA]</scope>
    <source>
        <strain evidence="10 11">CCBAS932</strain>
    </source>
</reference>
<keyword evidence="11" id="KW-1185">Reference proteome</keyword>
<evidence type="ECO:0000259" key="9">
    <source>
        <dbReference type="SMART" id="SM01032"/>
    </source>
</evidence>
<evidence type="ECO:0000313" key="10">
    <source>
        <dbReference type="EMBL" id="RPB16881.1"/>
    </source>
</evidence>
<feature type="compositionally biased region" description="Acidic residues" evidence="6">
    <location>
        <begin position="495"/>
        <end position="507"/>
    </location>
</feature>
<dbReference type="SMART" id="SM01031">
    <property type="entry name" value="BHD_2"/>
    <property type="match status" value="1"/>
</dbReference>
<dbReference type="Pfam" id="PF10405">
    <property type="entry name" value="BHD_3"/>
    <property type="match status" value="1"/>
</dbReference>
<feature type="domain" description="Rad4 beta-hairpin" evidence="9">
    <location>
        <begin position="535"/>
        <end position="609"/>
    </location>
</feature>
<dbReference type="GO" id="GO:0005737">
    <property type="term" value="C:cytoplasm"/>
    <property type="evidence" value="ECO:0007669"/>
    <property type="project" value="TreeGrafter"/>
</dbReference>
<dbReference type="GO" id="GO:0003697">
    <property type="term" value="F:single-stranded DNA binding"/>
    <property type="evidence" value="ECO:0007669"/>
    <property type="project" value="TreeGrafter"/>
</dbReference>
<dbReference type="FunCoup" id="A0A3N4L8C0">
    <property type="interactions" value="129"/>
</dbReference>
<dbReference type="Gene3D" id="3.30.60.290">
    <property type="entry name" value="Rad4, beta-hairpin domain BHD2"/>
    <property type="match status" value="1"/>
</dbReference>
<dbReference type="InterPro" id="IPR036985">
    <property type="entry name" value="Transglutaminase-like_sf"/>
</dbReference>
<feature type="domain" description="Rad4 beta-hairpin" evidence="8">
    <location>
        <begin position="459"/>
        <end position="528"/>
    </location>
</feature>
<evidence type="ECO:0000259" key="7">
    <source>
        <dbReference type="SMART" id="SM01030"/>
    </source>
</evidence>
<sequence>MPSLTVCTAIKRFEEPPEPKTLELILDPKEKRKSGPVRRVITAVDRRIRLEIHKMHILCLLIHVYQRSRWCNNSAVKDNLRPLVNREILSLLNPNPNDQQFRRSWSFNEGLRKVSEMWKRRFRITNKGLSKPRWRDNEAIVEMLSCPPRSGDPPMRLVEFQAASIGLSGSRDLGAQIFCALLCSVGVTCRLVCSLQPLSFTFQDKQALPKAAQIIADFRVSEAAARDNAREMQVDNRFGGPGPAPEGPSPGGRRGGLRRPGFREPLVTAPIPEKPPARLRAWEDPYPVYWVEAWNTATQKWVAVDPLVTSTIGKPSRLEPPIADEENSMCYVVAFEEEGQATDVTRRYVKSFNGKTRKLRVSSTKGGLEWWDRVLRVFQRGWEMDRDQLESAELLDREVVEPVPNNIQDLKDHPLFALKRHLKRGEIIHPERKVGSITTGTGSNKVTETIYRREDVKVVKTSEQWYRVGRELKAGEQPLKYVTAHRRVKGRSDDYLDSDPEEEEGGGDDGPRQSAMYAEFQTELYVPPSVVYGRVPKNSFGNLDVFVPSMVPKGAVHLPYKGLVKVAQLLGIDYAEAVTGFDFKNRQVAPVMNGIVVAQEYREAVMAVMGTLLDEKNEAEEHKKSIEALKRWRRYLMGLRIRKRLGIYQEVKQVNKVDMGVNDRAAAGDGAKDAGNVDTGGGFFAETGDQEASAEPEVQTSGGGVFTEAEDHPTGSGGALIASAEDSDGGFIVDNNDHGGGGGFMVDDKDHGGGGFIADDNNADQGGGGFVVDDNDGDGGGFIVEDNDEDQGGGGSVREEGGSEEEELYEDPEEEDLGWF</sequence>
<dbReference type="SUPFAM" id="SSF54001">
    <property type="entry name" value="Cysteine proteinases"/>
    <property type="match status" value="1"/>
</dbReference>
<dbReference type="Pfam" id="PF10403">
    <property type="entry name" value="BHD_1"/>
    <property type="match status" value="1"/>
</dbReference>
<dbReference type="STRING" id="1392247.A0A3N4L8C0"/>
<dbReference type="Gene3D" id="3.90.260.10">
    <property type="entry name" value="Transglutaminase-like"/>
    <property type="match status" value="1"/>
</dbReference>
<feature type="region of interest" description="Disordered" evidence="6">
    <location>
        <begin position="491"/>
        <end position="513"/>
    </location>
</feature>
<dbReference type="InterPro" id="IPR042488">
    <property type="entry name" value="Rad4_BHD3_sf"/>
</dbReference>
<dbReference type="GO" id="GO:0000111">
    <property type="term" value="C:nucleotide-excision repair factor 2 complex"/>
    <property type="evidence" value="ECO:0007669"/>
    <property type="project" value="TreeGrafter"/>
</dbReference>
<feature type="compositionally biased region" description="Acidic residues" evidence="6">
    <location>
        <begin position="802"/>
        <end position="820"/>
    </location>
</feature>
<dbReference type="GO" id="GO:0003684">
    <property type="term" value="F:damaged DNA binding"/>
    <property type="evidence" value="ECO:0007669"/>
    <property type="project" value="InterPro"/>
</dbReference>
<dbReference type="InterPro" id="IPR018325">
    <property type="entry name" value="Rad4/PNGase_transGLS-fold"/>
</dbReference>
<evidence type="ECO:0000256" key="5">
    <source>
        <dbReference type="ARBA" id="ARBA00023242"/>
    </source>
</evidence>
<dbReference type="InterPro" id="IPR004583">
    <property type="entry name" value="DNA_repair_Rad4"/>
</dbReference>
<dbReference type="SMART" id="SM01030">
    <property type="entry name" value="BHD_1"/>
    <property type="match status" value="1"/>
</dbReference>
<dbReference type="InterPro" id="IPR018328">
    <property type="entry name" value="Rad4_beta-hairpin_dom3"/>
</dbReference>
<dbReference type="Proteomes" id="UP000277580">
    <property type="component" value="Unassembled WGS sequence"/>
</dbReference>
<gene>
    <name evidence="10" type="ORF">P167DRAFT_480153</name>
</gene>
<comment type="similarity">
    <text evidence="2">Belongs to the XPC family.</text>
</comment>
<evidence type="ECO:0000256" key="1">
    <source>
        <dbReference type="ARBA" id="ARBA00004123"/>
    </source>
</evidence>
<evidence type="ECO:0000313" key="11">
    <source>
        <dbReference type="Proteomes" id="UP000277580"/>
    </source>
</evidence>
<dbReference type="AlphaFoldDB" id="A0A3N4L8C0"/>
<dbReference type="FunFam" id="3.30.70.2460:FF:000001">
    <property type="entry name" value="DNA repair protein Rad4 family"/>
    <property type="match status" value="1"/>
</dbReference>
<proteinExistence type="inferred from homology"/>
<dbReference type="Gene3D" id="3.30.70.2460">
    <property type="entry name" value="Rad4, beta-hairpin domain BHD3"/>
    <property type="match status" value="1"/>
</dbReference>
<evidence type="ECO:0000256" key="3">
    <source>
        <dbReference type="ARBA" id="ARBA00022763"/>
    </source>
</evidence>
<name>A0A3N4L8C0_9PEZI</name>
<keyword evidence="4" id="KW-0234">DNA repair</keyword>
<dbReference type="OrthoDB" id="300780at2759"/>
<dbReference type="EMBL" id="ML119107">
    <property type="protein sequence ID" value="RPB16881.1"/>
    <property type="molecule type" value="Genomic_DNA"/>
</dbReference>
<dbReference type="GO" id="GO:0071942">
    <property type="term" value="C:XPC complex"/>
    <property type="evidence" value="ECO:0007669"/>
    <property type="project" value="TreeGrafter"/>
</dbReference>
<evidence type="ECO:0000259" key="8">
    <source>
        <dbReference type="SMART" id="SM01031"/>
    </source>
</evidence>
<organism evidence="10 11">
    <name type="scientific">Morchella conica CCBAS932</name>
    <dbReference type="NCBI Taxonomy" id="1392247"/>
    <lineage>
        <taxon>Eukaryota</taxon>
        <taxon>Fungi</taxon>
        <taxon>Dikarya</taxon>
        <taxon>Ascomycota</taxon>
        <taxon>Pezizomycotina</taxon>
        <taxon>Pezizomycetes</taxon>
        <taxon>Pezizales</taxon>
        <taxon>Morchellaceae</taxon>
        <taxon>Morchella</taxon>
    </lineage>
</organism>
<dbReference type="GO" id="GO:0006298">
    <property type="term" value="P:mismatch repair"/>
    <property type="evidence" value="ECO:0007669"/>
    <property type="project" value="TreeGrafter"/>
</dbReference>
<dbReference type="InterPro" id="IPR038765">
    <property type="entry name" value="Papain-like_cys_pep_sf"/>
</dbReference>
<dbReference type="InterPro" id="IPR018327">
    <property type="entry name" value="BHD_2"/>
</dbReference>
<dbReference type="InterPro" id="IPR018326">
    <property type="entry name" value="Rad4_beta-hairpin_dom1"/>
</dbReference>
<feature type="domain" description="Rad4 beta-hairpin" evidence="7">
    <location>
        <begin position="399"/>
        <end position="457"/>
    </location>
</feature>
<dbReference type="PANTHER" id="PTHR12135">
    <property type="entry name" value="DNA REPAIR PROTEIN XP-C / RAD4"/>
    <property type="match status" value="1"/>
</dbReference>
<dbReference type="InParanoid" id="A0A3N4L8C0"/>
<accession>A0A3N4L8C0</accession>